<organism evidence="1">
    <name type="scientific">Streptomyces sp. R08</name>
    <dbReference type="NCBI Taxonomy" id="3238624"/>
    <lineage>
        <taxon>Bacteria</taxon>
        <taxon>Bacillati</taxon>
        <taxon>Actinomycetota</taxon>
        <taxon>Actinomycetes</taxon>
        <taxon>Kitasatosporales</taxon>
        <taxon>Streptomycetaceae</taxon>
        <taxon>Streptomyces</taxon>
    </lineage>
</organism>
<protein>
    <submittedName>
        <fullName evidence="1">Uncharacterized protein</fullName>
    </submittedName>
</protein>
<sequence length="42" mass="4305">MHVAVAVGCAVLAWIVPTDGVRAVAFASVLYQPLWGVLGLPG</sequence>
<reference evidence="1" key="1">
    <citation type="submission" date="2024-07" db="EMBL/GenBank/DDBJ databases">
        <authorList>
            <person name="Yu S.T."/>
        </authorList>
    </citation>
    <scope>NUCLEOTIDE SEQUENCE</scope>
    <source>
        <strain evidence="1">R08</strain>
    </source>
</reference>
<accession>A0AB39M842</accession>
<name>A0AB39M842_9ACTN</name>
<gene>
    <name evidence="1" type="ORF">AB5J58_21925</name>
</gene>
<dbReference type="EMBL" id="CP163431">
    <property type="protein sequence ID" value="XDQ02671.1"/>
    <property type="molecule type" value="Genomic_DNA"/>
</dbReference>
<evidence type="ECO:0000313" key="1">
    <source>
        <dbReference type="EMBL" id="XDQ02671.1"/>
    </source>
</evidence>
<dbReference type="AlphaFoldDB" id="A0AB39M842"/>
<dbReference type="RefSeq" id="WP_369188780.1">
    <property type="nucleotide sequence ID" value="NZ_CP163431.1"/>
</dbReference>
<proteinExistence type="predicted"/>